<reference evidence="1 2" key="1">
    <citation type="journal article" date="2023" name="Sci. Data">
        <title>Genome assembly of the Korean intertidal mud-creeper Batillaria attramentaria.</title>
        <authorList>
            <person name="Patra A.K."/>
            <person name="Ho P.T."/>
            <person name="Jun S."/>
            <person name="Lee S.J."/>
            <person name="Kim Y."/>
            <person name="Won Y.J."/>
        </authorList>
    </citation>
    <scope>NUCLEOTIDE SEQUENCE [LARGE SCALE GENOMIC DNA]</scope>
    <source>
        <strain evidence="1">Wonlab-2016</strain>
    </source>
</reference>
<gene>
    <name evidence="1" type="ORF">BaRGS_00031732</name>
</gene>
<evidence type="ECO:0000313" key="1">
    <source>
        <dbReference type="EMBL" id="KAK7477052.1"/>
    </source>
</evidence>
<evidence type="ECO:0000313" key="2">
    <source>
        <dbReference type="Proteomes" id="UP001519460"/>
    </source>
</evidence>
<proteinExistence type="predicted"/>
<sequence>MAIMLVAKQKAPTVKESGTSFSGAILCMLPRMVECHSGLREPTACDFLVCTERRDDYSRVRHVNSGRSLAPAKAEIHVCADKRIHFECRQSKVTVSLGVPTFCFMELHRMT</sequence>
<dbReference type="EMBL" id="JACVVK020000359">
    <property type="protein sequence ID" value="KAK7477052.1"/>
    <property type="molecule type" value="Genomic_DNA"/>
</dbReference>
<dbReference type="AlphaFoldDB" id="A0ABD0JQA1"/>
<name>A0ABD0JQA1_9CAEN</name>
<dbReference type="Proteomes" id="UP001519460">
    <property type="component" value="Unassembled WGS sequence"/>
</dbReference>
<comment type="caution">
    <text evidence="1">The sequence shown here is derived from an EMBL/GenBank/DDBJ whole genome shotgun (WGS) entry which is preliminary data.</text>
</comment>
<keyword evidence="2" id="KW-1185">Reference proteome</keyword>
<organism evidence="1 2">
    <name type="scientific">Batillaria attramentaria</name>
    <dbReference type="NCBI Taxonomy" id="370345"/>
    <lineage>
        <taxon>Eukaryota</taxon>
        <taxon>Metazoa</taxon>
        <taxon>Spiralia</taxon>
        <taxon>Lophotrochozoa</taxon>
        <taxon>Mollusca</taxon>
        <taxon>Gastropoda</taxon>
        <taxon>Caenogastropoda</taxon>
        <taxon>Sorbeoconcha</taxon>
        <taxon>Cerithioidea</taxon>
        <taxon>Batillariidae</taxon>
        <taxon>Batillaria</taxon>
    </lineage>
</organism>
<accession>A0ABD0JQA1</accession>
<protein>
    <submittedName>
        <fullName evidence="1">Uncharacterized protein</fullName>
    </submittedName>
</protein>